<dbReference type="NCBIfam" id="TIGR01747">
    <property type="entry name" value="diampropi_NH3ly"/>
    <property type="match status" value="1"/>
</dbReference>
<dbReference type="PANTHER" id="PTHR42937:SF1">
    <property type="entry name" value="DIAMINOPROPIONATE AMMONIA-LYASE"/>
    <property type="match status" value="1"/>
</dbReference>
<dbReference type="GO" id="GO:0030170">
    <property type="term" value="F:pyridoxal phosphate binding"/>
    <property type="evidence" value="ECO:0007669"/>
    <property type="project" value="InterPro"/>
</dbReference>
<evidence type="ECO:0000259" key="3">
    <source>
        <dbReference type="Pfam" id="PF00291"/>
    </source>
</evidence>
<accession>A0A7W2LY34</accession>
<dbReference type="RefSeq" id="WP_182336777.1">
    <property type="nucleotide sequence ID" value="NZ_JACGDA010000038.1"/>
</dbReference>
<dbReference type="Proteomes" id="UP000577346">
    <property type="component" value="Unassembled WGS sequence"/>
</dbReference>
<dbReference type="InterPro" id="IPR001926">
    <property type="entry name" value="TrpB-like_PALP"/>
</dbReference>
<feature type="domain" description="Tryptophan synthase beta chain-like PALP" evidence="3">
    <location>
        <begin position="42"/>
        <end position="337"/>
    </location>
</feature>
<dbReference type="EMBL" id="JACGDA010000038">
    <property type="protein sequence ID" value="MBA6149191.1"/>
    <property type="molecule type" value="Genomic_DNA"/>
</dbReference>
<dbReference type="SUPFAM" id="SSF53686">
    <property type="entry name" value="Tryptophan synthase beta subunit-like PLP-dependent enzymes"/>
    <property type="match status" value="1"/>
</dbReference>
<dbReference type="InterPro" id="IPR036052">
    <property type="entry name" value="TrpB-like_PALP_sf"/>
</dbReference>
<dbReference type="CDD" id="cd00640">
    <property type="entry name" value="Trp-synth-beta_II"/>
    <property type="match status" value="1"/>
</dbReference>
<evidence type="ECO:0000313" key="5">
    <source>
        <dbReference type="Proteomes" id="UP000577346"/>
    </source>
</evidence>
<evidence type="ECO:0000256" key="2">
    <source>
        <dbReference type="ARBA" id="ARBA00022898"/>
    </source>
</evidence>
<evidence type="ECO:0000313" key="4">
    <source>
        <dbReference type="EMBL" id="MBA6149191.1"/>
    </source>
</evidence>
<proteinExistence type="predicted"/>
<dbReference type="Gene3D" id="3.40.50.1100">
    <property type="match status" value="2"/>
</dbReference>
<comment type="cofactor">
    <cofactor evidence="1">
        <name>pyridoxal 5'-phosphate</name>
        <dbReference type="ChEBI" id="CHEBI:597326"/>
    </cofactor>
</comment>
<keyword evidence="4" id="KW-0456">Lyase</keyword>
<dbReference type="InterPro" id="IPR019871">
    <property type="entry name" value="DiNH2propionate_NH3-lyase_sub"/>
</dbReference>
<name>A0A7W2LY34_9PSED</name>
<dbReference type="GO" id="GO:0008838">
    <property type="term" value="F:diaminopropionate ammonia-lyase activity"/>
    <property type="evidence" value="ECO:0007669"/>
    <property type="project" value="UniProtKB-EC"/>
</dbReference>
<dbReference type="Pfam" id="PF00291">
    <property type="entry name" value="PALP"/>
    <property type="match status" value="1"/>
</dbReference>
<dbReference type="AlphaFoldDB" id="A0A7W2LY34"/>
<dbReference type="NCBIfam" id="NF006058">
    <property type="entry name" value="PRK08206.1"/>
    <property type="match status" value="1"/>
</dbReference>
<gene>
    <name evidence="4" type="primary">dpaL</name>
    <name evidence="4" type="ORF">H4C15_16990</name>
</gene>
<organism evidence="4 5">
    <name type="scientific">Pseudomonas juntendi</name>
    <dbReference type="NCBI Taxonomy" id="2666183"/>
    <lineage>
        <taxon>Bacteria</taxon>
        <taxon>Pseudomonadati</taxon>
        <taxon>Pseudomonadota</taxon>
        <taxon>Gammaproteobacteria</taxon>
        <taxon>Pseudomonadales</taxon>
        <taxon>Pseudomonadaceae</taxon>
        <taxon>Pseudomonas</taxon>
    </lineage>
</organism>
<dbReference type="InterPro" id="IPR010081">
    <property type="entry name" value="DiNH2opropionate_NH3_lyase"/>
</dbReference>
<dbReference type="EC" id="4.3.1.15" evidence="4"/>
<reference evidence="4 5" key="1">
    <citation type="submission" date="2020-07" db="EMBL/GenBank/DDBJ databases">
        <title>Diversity of carbapenemase encoding genes among Pseudomonas putida group clinical isolates in a tertiary Brazilian hospital.</title>
        <authorList>
            <person name="Alberto-Lei F."/>
            <person name="Nodari C.S."/>
            <person name="Streling A.P."/>
            <person name="Paulino J.T."/>
            <person name="Bessa-Neto F.O."/>
            <person name="Cayo R."/>
            <person name="Gales A.C."/>
        </authorList>
    </citation>
    <scope>NUCLEOTIDE SEQUENCE [LARGE SCALE GENOMIC DNA]</scope>
    <source>
        <strain evidence="4 5">11213</strain>
    </source>
</reference>
<evidence type="ECO:0000256" key="1">
    <source>
        <dbReference type="ARBA" id="ARBA00001933"/>
    </source>
</evidence>
<protein>
    <submittedName>
        <fullName evidence="4">Diaminopropionate ammonia-lyase</fullName>
        <ecNumber evidence="4">4.3.1.15</ecNumber>
    </submittedName>
</protein>
<keyword evidence="2" id="KW-0663">Pyridoxal phosphate</keyword>
<dbReference type="NCBIfam" id="TIGR03528">
    <property type="entry name" value="2_3_DAP_am_ly"/>
    <property type="match status" value="1"/>
</dbReference>
<sequence>MSIKVVPNPNYGKRTAASSPMLACLEADKVDSVLAFHRSIEGYAPTPLVRLRHLSSQLGVKSVYVKDESFRFGLNAFKALGGSYAIANYLANKLGMDISDLPYDRLISEEIRDRLGEVTFVTATDGNHGRGVAWTAQKLRQKCVVHMPKGAAFERLENIRALGAEVDITDMNYDDAVRLSSREAEENGWVLVQDTSWPGYEDIPRSIIQGYTTMLAEAVEQLEKEHGGQRPTHLFVQAGVGALATATVGYFVNLYGSSDEGGPTIVVVEPENASCIFDTLRAEDGKIHAVGGNLQTIMAGLACGEPVTVGIDLLANYVDFVVSLPDYVAAQGMRTLSSPVRARDGDPTTDAEKATDDRIISGESGAAPFGFAYEVLTNPGLAEVKEVLGINSESVLFFLSTEGDTDRASFDAIVNNGAYAHPSAYQASTPAKEI</sequence>
<comment type="caution">
    <text evidence="4">The sequence shown here is derived from an EMBL/GenBank/DDBJ whole genome shotgun (WGS) entry which is preliminary data.</text>
</comment>
<dbReference type="PANTHER" id="PTHR42937">
    <property type="match status" value="1"/>
</dbReference>